<dbReference type="EMBL" id="JAJJMA010076425">
    <property type="protein sequence ID" value="MCL7028169.1"/>
    <property type="molecule type" value="Genomic_DNA"/>
</dbReference>
<dbReference type="AlphaFoldDB" id="A0AA41S2M3"/>
<dbReference type="SMART" id="SM00368">
    <property type="entry name" value="LRR_RI"/>
    <property type="match status" value="4"/>
</dbReference>
<name>A0AA41S2M3_PAPNU</name>
<dbReference type="PROSITE" id="PS51450">
    <property type="entry name" value="LRR"/>
    <property type="match status" value="1"/>
</dbReference>
<keyword evidence="2" id="KW-1185">Reference proteome</keyword>
<dbReference type="Gene3D" id="3.80.10.10">
    <property type="entry name" value="Ribonuclease Inhibitor"/>
    <property type="match status" value="3"/>
</dbReference>
<evidence type="ECO:0000313" key="1">
    <source>
        <dbReference type="EMBL" id="MCL7028169.1"/>
    </source>
</evidence>
<reference evidence="1" key="1">
    <citation type="submission" date="2022-03" db="EMBL/GenBank/DDBJ databases">
        <title>A functionally conserved STORR gene fusion in Papaver species that diverged 16.8 million years ago.</title>
        <authorList>
            <person name="Catania T."/>
        </authorList>
    </citation>
    <scope>NUCLEOTIDE SEQUENCE</scope>
    <source>
        <strain evidence="1">S-191538</strain>
    </source>
</reference>
<organism evidence="1 2">
    <name type="scientific">Papaver nudicaule</name>
    <name type="common">Iceland poppy</name>
    <dbReference type="NCBI Taxonomy" id="74823"/>
    <lineage>
        <taxon>Eukaryota</taxon>
        <taxon>Viridiplantae</taxon>
        <taxon>Streptophyta</taxon>
        <taxon>Embryophyta</taxon>
        <taxon>Tracheophyta</taxon>
        <taxon>Spermatophyta</taxon>
        <taxon>Magnoliopsida</taxon>
        <taxon>Ranunculales</taxon>
        <taxon>Papaveraceae</taxon>
        <taxon>Papaveroideae</taxon>
        <taxon>Papaver</taxon>
    </lineage>
</organism>
<dbReference type="PANTHER" id="PTHR47818:SF2">
    <property type="entry name" value="F-BOX DOMAIN-CONTAINING PROTEIN"/>
    <property type="match status" value="1"/>
</dbReference>
<protein>
    <submittedName>
        <fullName evidence="1">Uncharacterized protein</fullName>
    </submittedName>
</protein>
<dbReference type="SUPFAM" id="SSF52047">
    <property type="entry name" value="RNI-like"/>
    <property type="match status" value="1"/>
</dbReference>
<accession>A0AA41S2M3</accession>
<sequence>MTDAPDLLSLCMKAITEEIIHGDDQNWQDVYELPLDLFDSLITRLPAFGLQKLQSQSPFKNYSEFTGDGFKDGKKRGRYCAFNSAWESLFKSRWSEGVKQNKPTDRFTEQMIPKSEQASCNGDWQHLYWEAHLQSCLDEAAEAALLPSFDGCIGEISVSDTIMKSIGYERCLCHISCTYSKIFYHCQQFGCYARCLKLQNVHCNAETCRLLRNSNLRSLVLRGIKSEEHVNGTCMLLRQHCETLSSLEFIFCRLQSTALNAIFHSLNVNATKKHGMKYFSITASSVLDSNPVCLPSGFLTFLSSGSSLHLLSFSQNCLGSSFAKMILDTLLDASSGLSILDLSENEISGWLISAKGRPSNFIASSLGTGKSFLSLRVLNLRGNDLQKDDTKGLTYALLQMPNLENLDLSDNPIGDDGVRNLVPYFAKISERDSPLSNVKIEDCKLSYDGVADLLNYLSTSKKQLNTLSIADNNLGRQVAKSLANYLGASCIKLLNIENIGLGPSGFFELREELPKEMRLACINISKNQGGIETAKFIVELISRAPELVAIDAAHNFMPSGSLETICSALRLSKGRLEQLDLTENPGCYQPTPTSIVTDFQCRGRPIIILPSCPVAGVLYDNDP</sequence>
<dbReference type="InterPro" id="IPR032675">
    <property type="entry name" value="LRR_dom_sf"/>
</dbReference>
<gene>
    <name evidence="1" type="ORF">MKW94_003356</name>
</gene>
<evidence type="ECO:0000313" key="2">
    <source>
        <dbReference type="Proteomes" id="UP001177140"/>
    </source>
</evidence>
<dbReference type="Proteomes" id="UP001177140">
    <property type="component" value="Unassembled WGS sequence"/>
</dbReference>
<dbReference type="PANTHER" id="PTHR47818">
    <property type="entry name" value="RNI-LIKE SUPERFAMILY PROTEIN"/>
    <property type="match status" value="1"/>
</dbReference>
<dbReference type="Pfam" id="PF13516">
    <property type="entry name" value="LRR_6"/>
    <property type="match status" value="1"/>
</dbReference>
<comment type="caution">
    <text evidence="1">The sequence shown here is derived from an EMBL/GenBank/DDBJ whole genome shotgun (WGS) entry which is preliminary data.</text>
</comment>
<dbReference type="InterPro" id="IPR001611">
    <property type="entry name" value="Leu-rich_rpt"/>
</dbReference>
<proteinExistence type="predicted"/>